<dbReference type="AlphaFoldDB" id="A0A833YWF4"/>
<dbReference type="EMBL" id="JABVXQ010000013">
    <property type="protein sequence ID" value="KAF6081734.1"/>
    <property type="molecule type" value="Genomic_DNA"/>
</dbReference>
<organism evidence="1 2">
    <name type="scientific">Phyllostomus discolor</name>
    <name type="common">pale spear-nosed bat</name>
    <dbReference type="NCBI Taxonomy" id="89673"/>
    <lineage>
        <taxon>Eukaryota</taxon>
        <taxon>Metazoa</taxon>
        <taxon>Chordata</taxon>
        <taxon>Craniata</taxon>
        <taxon>Vertebrata</taxon>
        <taxon>Euteleostomi</taxon>
        <taxon>Mammalia</taxon>
        <taxon>Eutheria</taxon>
        <taxon>Laurasiatheria</taxon>
        <taxon>Chiroptera</taxon>
        <taxon>Yangochiroptera</taxon>
        <taxon>Phyllostomidae</taxon>
        <taxon>Phyllostominae</taxon>
        <taxon>Phyllostomus</taxon>
    </lineage>
</organism>
<evidence type="ECO:0000313" key="1">
    <source>
        <dbReference type="EMBL" id="KAF6081734.1"/>
    </source>
</evidence>
<proteinExistence type="predicted"/>
<name>A0A833YWF4_9CHIR</name>
<protein>
    <submittedName>
        <fullName evidence="1">Uncharacterized protein</fullName>
    </submittedName>
</protein>
<gene>
    <name evidence="1" type="ORF">HJG60_008753</name>
</gene>
<comment type="caution">
    <text evidence="1">The sequence shown here is derived from an EMBL/GenBank/DDBJ whole genome shotgun (WGS) entry which is preliminary data.</text>
</comment>
<dbReference type="Proteomes" id="UP000664940">
    <property type="component" value="Unassembled WGS sequence"/>
</dbReference>
<reference evidence="1 2" key="1">
    <citation type="journal article" date="2020" name="Nature">
        <title>Six reference-quality genomes reveal evolution of bat adaptations.</title>
        <authorList>
            <person name="Jebb D."/>
            <person name="Huang Z."/>
            <person name="Pippel M."/>
            <person name="Hughes G.M."/>
            <person name="Lavrichenko K."/>
            <person name="Devanna P."/>
            <person name="Winkler S."/>
            <person name="Jermiin L.S."/>
            <person name="Skirmuntt E.C."/>
            <person name="Katzourakis A."/>
            <person name="Burkitt-Gray L."/>
            <person name="Ray D.A."/>
            <person name="Sullivan K.A.M."/>
            <person name="Roscito J.G."/>
            <person name="Kirilenko B.M."/>
            <person name="Davalos L.M."/>
            <person name="Corthals A.P."/>
            <person name="Power M.L."/>
            <person name="Jones G."/>
            <person name="Ransome R.D."/>
            <person name="Dechmann D.K.N."/>
            <person name="Locatelli A.G."/>
            <person name="Puechmaille S.J."/>
            <person name="Fedrigo O."/>
            <person name="Jarvis E.D."/>
            <person name="Hiller M."/>
            <person name="Vernes S.C."/>
            <person name="Myers E.W."/>
            <person name="Teeling E.C."/>
        </authorList>
    </citation>
    <scope>NUCLEOTIDE SEQUENCE [LARGE SCALE GENOMIC DNA]</scope>
    <source>
        <strain evidence="1">Bat1K_MPI-CBG_1</strain>
    </source>
</reference>
<accession>A0A833YWF4</accession>
<sequence length="132" mass="14634">MVCPGSSYLLKQGVAGRDFRGSFRCFPEQSLKFTVNKLFDHDFIAPVSPKPLDWSVLASPTGNHRKSVHTEKRMRKLYTSTGASRNKCWAAELGRSPKLSSELNLKENVAGLQDPPIGELSIRTITGDKGDR</sequence>
<evidence type="ECO:0000313" key="2">
    <source>
        <dbReference type="Proteomes" id="UP000664940"/>
    </source>
</evidence>